<dbReference type="InterPro" id="IPR010279">
    <property type="entry name" value="YqjD/ElaB"/>
</dbReference>
<dbReference type="PANTHER" id="PTHR35893">
    <property type="entry name" value="INNER MEMBRANE PROTEIN-RELATED"/>
    <property type="match status" value="1"/>
</dbReference>
<dbReference type="Pfam" id="PF05957">
    <property type="entry name" value="DUF883"/>
    <property type="match status" value="1"/>
</dbReference>
<evidence type="ECO:0000256" key="3">
    <source>
        <dbReference type="ARBA" id="ARBA00022475"/>
    </source>
</evidence>
<keyword evidence="5 9" id="KW-0812">Transmembrane</keyword>
<feature type="domain" description="DUF883" evidence="11">
    <location>
        <begin position="76"/>
        <end position="104"/>
    </location>
</feature>
<comment type="similarity">
    <text evidence="2">Belongs to the ElaB/YgaM/YqjD family.</text>
</comment>
<keyword evidence="3" id="KW-1003">Cell membrane</keyword>
<keyword evidence="13" id="KW-1185">Reference proteome</keyword>
<name>A0A418X3U0_9BURK</name>
<dbReference type="Proteomes" id="UP000285190">
    <property type="component" value="Unassembled WGS sequence"/>
</dbReference>
<proteinExistence type="inferred from homology"/>
<evidence type="ECO:0000256" key="4">
    <source>
        <dbReference type="ARBA" id="ARBA00022519"/>
    </source>
</evidence>
<evidence type="ECO:0000256" key="2">
    <source>
        <dbReference type="ARBA" id="ARBA00010423"/>
    </source>
</evidence>
<evidence type="ECO:0000256" key="8">
    <source>
        <dbReference type="SAM" id="MobiDB-lite"/>
    </source>
</evidence>
<evidence type="ECO:0000313" key="12">
    <source>
        <dbReference type="EMBL" id="RJG07123.1"/>
    </source>
</evidence>
<keyword evidence="7 9" id="KW-0472">Membrane</keyword>
<evidence type="ECO:0000256" key="9">
    <source>
        <dbReference type="SAM" id="Phobius"/>
    </source>
</evidence>
<sequence length="105" mass="11656">MNNSEKLSESREKLINDMKSMKENAEEMLESAGEQASSKYESARARFRSTMHDAKGNFNAAQERLVTGSKDAMDTADQYVHEKPWQAVGIGAIAGLLVGLLLHRK</sequence>
<dbReference type="GO" id="GO:0005886">
    <property type="term" value="C:plasma membrane"/>
    <property type="evidence" value="ECO:0007669"/>
    <property type="project" value="UniProtKB-SubCell"/>
</dbReference>
<evidence type="ECO:0000259" key="11">
    <source>
        <dbReference type="Pfam" id="PF19029"/>
    </source>
</evidence>
<gene>
    <name evidence="12" type="ORF">D3870_14930</name>
</gene>
<keyword evidence="4" id="KW-0997">Cell inner membrane</keyword>
<evidence type="ECO:0000256" key="7">
    <source>
        <dbReference type="ARBA" id="ARBA00023136"/>
    </source>
</evidence>
<dbReference type="RefSeq" id="WP_119740295.1">
    <property type="nucleotide sequence ID" value="NZ_QYUN01000002.1"/>
</dbReference>
<dbReference type="GO" id="GO:0043022">
    <property type="term" value="F:ribosome binding"/>
    <property type="evidence" value="ECO:0007669"/>
    <property type="project" value="InterPro"/>
</dbReference>
<evidence type="ECO:0000256" key="5">
    <source>
        <dbReference type="ARBA" id="ARBA00022692"/>
    </source>
</evidence>
<accession>A0A418X3U0</accession>
<organism evidence="12 13">
    <name type="scientific">Noviherbaspirillum cavernae</name>
    <dbReference type="NCBI Taxonomy" id="2320862"/>
    <lineage>
        <taxon>Bacteria</taxon>
        <taxon>Pseudomonadati</taxon>
        <taxon>Pseudomonadota</taxon>
        <taxon>Betaproteobacteria</taxon>
        <taxon>Burkholderiales</taxon>
        <taxon>Oxalobacteraceae</taxon>
        <taxon>Noviherbaspirillum</taxon>
    </lineage>
</organism>
<comment type="subcellular location">
    <subcellularLocation>
        <location evidence="1">Cell inner membrane</location>
        <topology evidence="1">Single-pass membrane protein</topology>
    </subcellularLocation>
</comment>
<dbReference type="PANTHER" id="PTHR35893:SF3">
    <property type="entry name" value="INNER MEMBRANE PROTEIN"/>
    <property type="match status" value="1"/>
</dbReference>
<keyword evidence="6 9" id="KW-1133">Transmembrane helix</keyword>
<feature type="transmembrane region" description="Helical" evidence="9">
    <location>
        <begin position="85"/>
        <end position="102"/>
    </location>
</feature>
<dbReference type="EMBL" id="QYUN01000002">
    <property type="protein sequence ID" value="RJG07123.1"/>
    <property type="molecule type" value="Genomic_DNA"/>
</dbReference>
<comment type="caution">
    <text evidence="12">The sequence shown here is derived from an EMBL/GenBank/DDBJ whole genome shotgun (WGS) entry which is preliminary data.</text>
</comment>
<dbReference type="OrthoDB" id="9181874at2"/>
<evidence type="ECO:0000256" key="1">
    <source>
        <dbReference type="ARBA" id="ARBA00004377"/>
    </source>
</evidence>
<dbReference type="InterPro" id="IPR043605">
    <property type="entry name" value="DUF883_C"/>
</dbReference>
<dbReference type="InterPro" id="IPR043604">
    <property type="entry name" value="DUF883_N"/>
</dbReference>
<feature type="region of interest" description="Disordered" evidence="8">
    <location>
        <begin position="25"/>
        <end position="45"/>
    </location>
</feature>
<feature type="domain" description="DUF883" evidence="10">
    <location>
        <begin position="12"/>
        <end position="63"/>
    </location>
</feature>
<dbReference type="AlphaFoldDB" id="A0A418X3U0"/>
<dbReference type="Pfam" id="PF19029">
    <property type="entry name" value="DUF883_C"/>
    <property type="match status" value="1"/>
</dbReference>
<evidence type="ECO:0000313" key="13">
    <source>
        <dbReference type="Proteomes" id="UP000285190"/>
    </source>
</evidence>
<reference evidence="12 13" key="1">
    <citation type="submission" date="2018-09" db="EMBL/GenBank/DDBJ databases">
        <authorList>
            <person name="Zhu H."/>
        </authorList>
    </citation>
    <scope>NUCLEOTIDE SEQUENCE [LARGE SCALE GENOMIC DNA]</scope>
    <source>
        <strain evidence="12 13">K2R10-39</strain>
    </source>
</reference>
<evidence type="ECO:0000259" key="10">
    <source>
        <dbReference type="Pfam" id="PF05957"/>
    </source>
</evidence>
<protein>
    <submittedName>
        <fullName evidence="12">DUF883 family protein</fullName>
    </submittedName>
</protein>
<evidence type="ECO:0000256" key="6">
    <source>
        <dbReference type="ARBA" id="ARBA00022989"/>
    </source>
</evidence>